<sequence length="80" mass="8645">MDLYVAISIDKSSYASDLTKLNLPALLGKAVTEKLGGAAHVPNATILKVKEVTAIYQNWPTKPAESNPPKQLSDIRPVRS</sequence>
<reference evidence="2 3" key="1">
    <citation type="submission" date="2020-08" db="EMBL/GenBank/DDBJ databases">
        <title>Description of novel Pseudomonas species.</title>
        <authorList>
            <person name="Duman M."/>
            <person name="Mulet M."/>
            <person name="Altun S."/>
            <person name="Saticioglu I.B."/>
            <person name="Lalucat J."/>
            <person name="Garcia-Valdes E."/>
        </authorList>
    </citation>
    <scope>NUCLEOTIDE SEQUENCE [LARGE SCALE GENOMIC DNA]</scope>
    <source>
        <strain evidence="2 3">P155</strain>
    </source>
</reference>
<feature type="region of interest" description="Disordered" evidence="1">
    <location>
        <begin position="60"/>
        <end position="80"/>
    </location>
</feature>
<keyword evidence="3" id="KW-1185">Reference proteome</keyword>
<comment type="caution">
    <text evidence="2">The sequence shown here is derived from an EMBL/GenBank/DDBJ whole genome shotgun (WGS) entry which is preliminary data.</text>
</comment>
<gene>
    <name evidence="2" type="ORF">H8F23_07315</name>
</gene>
<dbReference type="RefSeq" id="WP_194933900.1">
    <property type="nucleotide sequence ID" value="NZ_JACOPX010000004.1"/>
</dbReference>
<evidence type="ECO:0000313" key="3">
    <source>
        <dbReference type="Proteomes" id="UP000722111"/>
    </source>
</evidence>
<evidence type="ECO:0000256" key="1">
    <source>
        <dbReference type="SAM" id="MobiDB-lite"/>
    </source>
</evidence>
<dbReference type="EMBL" id="JACOPX010000004">
    <property type="protein sequence ID" value="MBF6033054.1"/>
    <property type="molecule type" value="Genomic_DNA"/>
</dbReference>
<dbReference type="Proteomes" id="UP000722111">
    <property type="component" value="Unassembled WGS sequence"/>
</dbReference>
<proteinExistence type="predicted"/>
<accession>A0ABS0BH12</accession>
<organism evidence="2 3">
    <name type="scientific">Pseudomonas neuropathica</name>
    <dbReference type="NCBI Taxonomy" id="2730425"/>
    <lineage>
        <taxon>Bacteria</taxon>
        <taxon>Pseudomonadati</taxon>
        <taxon>Pseudomonadota</taxon>
        <taxon>Gammaproteobacteria</taxon>
        <taxon>Pseudomonadales</taxon>
        <taxon>Pseudomonadaceae</taxon>
        <taxon>Pseudomonas</taxon>
    </lineage>
</organism>
<protein>
    <submittedName>
        <fullName evidence="2">Uncharacterized protein</fullName>
    </submittedName>
</protein>
<name>A0ABS0BH12_9PSED</name>
<evidence type="ECO:0000313" key="2">
    <source>
        <dbReference type="EMBL" id="MBF6033054.1"/>
    </source>
</evidence>